<keyword evidence="14 17" id="KW-0234">DNA repair</keyword>
<evidence type="ECO:0000313" key="21">
    <source>
        <dbReference type="EMBL" id="KAF2143622.1"/>
    </source>
</evidence>
<keyword evidence="22" id="KW-1185">Reference proteome</keyword>
<dbReference type="InterPro" id="IPR003034">
    <property type="entry name" value="SAP_dom"/>
</dbReference>
<protein>
    <recommendedName>
        <fullName evidence="6 17">Postreplication repair E3 ubiquitin-protein ligase RAD18</fullName>
        <ecNumber evidence="5 17">2.3.2.27</ecNumber>
    </recommendedName>
    <alternativeName>
        <fullName evidence="17">RING-type E3 ubiquitin transferase RAD18</fullName>
    </alternativeName>
</protein>
<evidence type="ECO:0000259" key="20">
    <source>
        <dbReference type="PROSITE" id="PS50800"/>
    </source>
</evidence>
<evidence type="ECO:0000256" key="9">
    <source>
        <dbReference type="ARBA" id="ARBA00022763"/>
    </source>
</evidence>
<dbReference type="FunFam" id="3.30.40.10:FF:000172">
    <property type="entry name" value="E3 ubiquitin-protein ligase RAD18"/>
    <property type="match status" value="1"/>
</dbReference>
<dbReference type="GO" id="GO:0003697">
    <property type="term" value="F:single-stranded DNA binding"/>
    <property type="evidence" value="ECO:0007669"/>
    <property type="project" value="UniProtKB-UniRule"/>
</dbReference>
<evidence type="ECO:0000256" key="11">
    <source>
        <dbReference type="ARBA" id="ARBA00022786"/>
    </source>
</evidence>
<evidence type="ECO:0000256" key="4">
    <source>
        <dbReference type="ARBA" id="ARBA00009506"/>
    </source>
</evidence>
<dbReference type="Gene3D" id="3.30.40.10">
    <property type="entry name" value="Zinc/RING finger domain, C3HC4 (zinc finger)"/>
    <property type="match status" value="1"/>
</dbReference>
<evidence type="ECO:0000256" key="18">
    <source>
        <dbReference type="SAM" id="MobiDB-lite"/>
    </source>
</evidence>
<feature type="compositionally biased region" description="Polar residues" evidence="18">
    <location>
        <begin position="194"/>
        <end position="206"/>
    </location>
</feature>
<evidence type="ECO:0000256" key="16">
    <source>
        <dbReference type="PROSITE-ProRule" id="PRU00175"/>
    </source>
</evidence>
<feature type="region of interest" description="Disordered" evidence="18">
    <location>
        <begin position="410"/>
        <end position="458"/>
    </location>
</feature>
<dbReference type="SMART" id="SM00184">
    <property type="entry name" value="RING"/>
    <property type="match status" value="1"/>
</dbReference>
<dbReference type="GO" id="GO:0061630">
    <property type="term" value="F:ubiquitin protein ligase activity"/>
    <property type="evidence" value="ECO:0007669"/>
    <property type="project" value="UniProtKB-UniRule"/>
</dbReference>
<gene>
    <name evidence="21" type="ORF">K452DRAFT_317096</name>
</gene>
<dbReference type="GeneID" id="54301527"/>
<dbReference type="EMBL" id="ML995481">
    <property type="protein sequence ID" value="KAF2143622.1"/>
    <property type="molecule type" value="Genomic_DNA"/>
</dbReference>
<dbReference type="UniPathway" id="UPA00143"/>
<feature type="region of interest" description="Disordered" evidence="18">
    <location>
        <begin position="181"/>
        <end position="206"/>
    </location>
</feature>
<dbReference type="InterPro" id="IPR001841">
    <property type="entry name" value="Znf_RING"/>
</dbReference>
<dbReference type="InterPro" id="IPR006642">
    <property type="entry name" value="Rad18_UBZ4"/>
</dbReference>
<evidence type="ECO:0000256" key="1">
    <source>
        <dbReference type="ARBA" id="ARBA00000900"/>
    </source>
</evidence>
<evidence type="ECO:0000256" key="3">
    <source>
        <dbReference type="ARBA" id="ARBA00004906"/>
    </source>
</evidence>
<evidence type="ECO:0000313" key="22">
    <source>
        <dbReference type="Proteomes" id="UP000799438"/>
    </source>
</evidence>
<dbReference type="GO" id="GO:0006281">
    <property type="term" value="P:DNA repair"/>
    <property type="evidence" value="ECO:0007669"/>
    <property type="project" value="UniProtKB-KW"/>
</dbReference>
<feature type="compositionally biased region" description="Basic and acidic residues" evidence="18">
    <location>
        <begin position="350"/>
        <end position="362"/>
    </location>
</feature>
<accession>A0A6A6BHJ7</accession>
<evidence type="ECO:0000256" key="17">
    <source>
        <dbReference type="RuleBase" id="RU368093"/>
    </source>
</evidence>
<dbReference type="PANTHER" id="PTHR14134">
    <property type="entry name" value="E3 UBIQUITIN-PROTEIN LIGASE RAD18"/>
    <property type="match status" value="1"/>
</dbReference>
<keyword evidence="13 17" id="KW-0238">DNA-binding</keyword>
<dbReference type="Pfam" id="PF13923">
    <property type="entry name" value="zf-C3HC4_2"/>
    <property type="match status" value="1"/>
</dbReference>
<dbReference type="InterPro" id="IPR013083">
    <property type="entry name" value="Znf_RING/FYVE/PHD"/>
</dbReference>
<evidence type="ECO:0000256" key="12">
    <source>
        <dbReference type="ARBA" id="ARBA00022833"/>
    </source>
</evidence>
<feature type="region of interest" description="Disordered" evidence="18">
    <location>
        <begin position="333"/>
        <end position="393"/>
    </location>
</feature>
<evidence type="ECO:0000256" key="2">
    <source>
        <dbReference type="ARBA" id="ARBA00004123"/>
    </source>
</evidence>
<dbReference type="InterPro" id="IPR017907">
    <property type="entry name" value="Znf_RING_CS"/>
</dbReference>
<keyword evidence="9 17" id="KW-0227">DNA damage</keyword>
<dbReference type="PANTHER" id="PTHR14134:SF2">
    <property type="entry name" value="E3 UBIQUITIN-PROTEIN LIGASE RAD18"/>
    <property type="match status" value="1"/>
</dbReference>
<feature type="domain" description="RING-type" evidence="19">
    <location>
        <begin position="28"/>
        <end position="66"/>
    </location>
</feature>
<dbReference type="OrthoDB" id="9049620at2759"/>
<feature type="region of interest" description="Disordered" evidence="18">
    <location>
        <begin position="289"/>
        <end position="316"/>
    </location>
</feature>
<dbReference type="GO" id="GO:0097505">
    <property type="term" value="C:Rad6-Rad18 complex"/>
    <property type="evidence" value="ECO:0007669"/>
    <property type="project" value="TreeGrafter"/>
</dbReference>
<dbReference type="GO" id="GO:0006513">
    <property type="term" value="P:protein monoubiquitination"/>
    <property type="evidence" value="ECO:0007669"/>
    <property type="project" value="InterPro"/>
</dbReference>
<comment type="function">
    <text evidence="17">E3 RING-finger protein, member of the UBC2/RAD6 epistasis group. Associates to the E2 ubiquitin conjugating enzyme UBC2/RAD6 to form the UBC2-RAD18 ubiquitin ligase complex involved in postreplicative repair (PRR) of damaged DNA.</text>
</comment>
<evidence type="ECO:0000256" key="14">
    <source>
        <dbReference type="ARBA" id="ARBA00023204"/>
    </source>
</evidence>
<comment type="subunit">
    <text evidence="17">Interacts with E2 UBC2, forming a complex with ubiquitin ligase activity.</text>
</comment>
<evidence type="ECO:0000256" key="10">
    <source>
        <dbReference type="ARBA" id="ARBA00022771"/>
    </source>
</evidence>
<dbReference type="AlphaFoldDB" id="A0A6A6BHJ7"/>
<dbReference type="GO" id="GO:0006301">
    <property type="term" value="P:DNA damage tolerance"/>
    <property type="evidence" value="ECO:0007669"/>
    <property type="project" value="InterPro"/>
</dbReference>
<dbReference type="GO" id="GO:0008270">
    <property type="term" value="F:zinc ion binding"/>
    <property type="evidence" value="ECO:0007669"/>
    <property type="project" value="UniProtKB-KW"/>
</dbReference>
<dbReference type="RefSeq" id="XP_033399334.1">
    <property type="nucleotide sequence ID" value="XM_033544031.1"/>
</dbReference>
<sequence length="494" mass="52871">MGNDPTDPTDFLGTALATLTPLDAALRCQVCKDLFNTPMLTACAHSFCSLCIRRCYAADGRCPTCRTMGQDAHLRKNAALGEAVEAWKSARTGVLGVGKGAGTAERGVKRKLEEQAVGRRTRSKAKRIVAEEEDDVIQIEDSEGEEDIGDSVGEDDGLVACPMCSQRMKEAAVFSHLDHCDGQAKSTPSRHQHSSSNTYSSPASLNPLTRAARTRAATAKPPPTRLPQLNYSLLKDSALRKKLQELGIPTWGSRQALTRRHTEWVALWNANCDERQPRSKRELLAELDTWERSQGGGSGSASGHGSKEFDKQGWARSNRSQFDDLIAQARRGRAKAVAARDAAEGSTDEANEKEKEKEKEERDGDGDAVMEAAPPSSTIPTEEDDTASTTAPYAANASAMAAVRAKLATVDRGADAPPPSTSSSNSTSLPLHAAAPAPAQRAHEATAEEDREAARLASPPLGLYAHARELARPTDMFCLPAEPVSDVEEGGGGF</sequence>
<dbReference type="Proteomes" id="UP000799438">
    <property type="component" value="Unassembled WGS sequence"/>
</dbReference>
<evidence type="ECO:0000256" key="7">
    <source>
        <dbReference type="ARBA" id="ARBA00022679"/>
    </source>
</evidence>
<keyword evidence="11 17" id="KW-0833">Ubl conjugation pathway</keyword>
<reference evidence="21" key="1">
    <citation type="journal article" date="2020" name="Stud. Mycol.">
        <title>101 Dothideomycetes genomes: a test case for predicting lifestyles and emergence of pathogens.</title>
        <authorList>
            <person name="Haridas S."/>
            <person name="Albert R."/>
            <person name="Binder M."/>
            <person name="Bloem J."/>
            <person name="Labutti K."/>
            <person name="Salamov A."/>
            <person name="Andreopoulos B."/>
            <person name="Baker S."/>
            <person name="Barry K."/>
            <person name="Bills G."/>
            <person name="Bluhm B."/>
            <person name="Cannon C."/>
            <person name="Castanera R."/>
            <person name="Culley D."/>
            <person name="Daum C."/>
            <person name="Ezra D."/>
            <person name="Gonzalez J."/>
            <person name="Henrissat B."/>
            <person name="Kuo A."/>
            <person name="Liang C."/>
            <person name="Lipzen A."/>
            <person name="Lutzoni F."/>
            <person name="Magnuson J."/>
            <person name="Mondo S."/>
            <person name="Nolan M."/>
            <person name="Ohm R."/>
            <person name="Pangilinan J."/>
            <person name="Park H.-J."/>
            <person name="Ramirez L."/>
            <person name="Alfaro M."/>
            <person name="Sun H."/>
            <person name="Tritt A."/>
            <person name="Yoshinaga Y."/>
            <person name="Zwiers L.-H."/>
            <person name="Turgeon B."/>
            <person name="Goodwin S."/>
            <person name="Spatafora J."/>
            <person name="Crous P."/>
            <person name="Grigoriev I."/>
        </authorList>
    </citation>
    <scope>NUCLEOTIDE SEQUENCE</scope>
    <source>
        <strain evidence="21">CBS 121167</strain>
    </source>
</reference>
<evidence type="ECO:0000256" key="8">
    <source>
        <dbReference type="ARBA" id="ARBA00022723"/>
    </source>
</evidence>
<comment type="pathway">
    <text evidence="3 17">Protein modification; protein ubiquitination.</text>
</comment>
<evidence type="ECO:0000256" key="15">
    <source>
        <dbReference type="ARBA" id="ARBA00023242"/>
    </source>
</evidence>
<dbReference type="SMART" id="SM00734">
    <property type="entry name" value="ZnF_Rad18"/>
    <property type="match status" value="1"/>
</dbReference>
<dbReference type="InterPro" id="IPR039577">
    <property type="entry name" value="Rad18"/>
</dbReference>
<organism evidence="21 22">
    <name type="scientific">Aplosporella prunicola CBS 121167</name>
    <dbReference type="NCBI Taxonomy" id="1176127"/>
    <lineage>
        <taxon>Eukaryota</taxon>
        <taxon>Fungi</taxon>
        <taxon>Dikarya</taxon>
        <taxon>Ascomycota</taxon>
        <taxon>Pezizomycotina</taxon>
        <taxon>Dothideomycetes</taxon>
        <taxon>Dothideomycetes incertae sedis</taxon>
        <taxon>Botryosphaeriales</taxon>
        <taxon>Aplosporellaceae</taxon>
        <taxon>Aplosporella</taxon>
    </lineage>
</organism>
<feature type="compositionally biased region" description="Basic and acidic residues" evidence="18">
    <location>
        <begin position="441"/>
        <end position="454"/>
    </location>
</feature>
<feature type="domain" description="SAP" evidence="20">
    <location>
        <begin position="231"/>
        <end position="265"/>
    </location>
</feature>
<dbReference type="GO" id="GO:0005634">
    <property type="term" value="C:nucleus"/>
    <property type="evidence" value="ECO:0007669"/>
    <property type="project" value="UniProtKB-SubCell"/>
</dbReference>
<dbReference type="SMART" id="SM00513">
    <property type="entry name" value="SAP"/>
    <property type="match status" value="1"/>
</dbReference>
<evidence type="ECO:0000256" key="6">
    <source>
        <dbReference type="ARBA" id="ARBA00015551"/>
    </source>
</evidence>
<dbReference type="Pfam" id="PF02037">
    <property type="entry name" value="SAP"/>
    <property type="match status" value="1"/>
</dbReference>
<dbReference type="SUPFAM" id="SSF57850">
    <property type="entry name" value="RING/U-box"/>
    <property type="match status" value="1"/>
</dbReference>
<comment type="catalytic activity">
    <reaction evidence="1 17">
        <text>S-ubiquitinyl-[E2 ubiquitin-conjugating enzyme]-L-cysteine + [acceptor protein]-L-lysine = [E2 ubiquitin-conjugating enzyme]-L-cysteine + N(6)-ubiquitinyl-[acceptor protein]-L-lysine.</text>
        <dbReference type="EC" id="2.3.2.27"/>
    </reaction>
</comment>
<keyword evidence="10 16" id="KW-0863">Zinc-finger</keyword>
<dbReference type="PROSITE" id="PS50800">
    <property type="entry name" value="SAP"/>
    <property type="match status" value="1"/>
</dbReference>
<dbReference type="EC" id="2.3.2.27" evidence="5 17"/>
<dbReference type="PROSITE" id="PS00518">
    <property type="entry name" value="ZF_RING_1"/>
    <property type="match status" value="1"/>
</dbReference>
<proteinExistence type="inferred from homology"/>
<evidence type="ECO:0000256" key="13">
    <source>
        <dbReference type="ARBA" id="ARBA00023125"/>
    </source>
</evidence>
<evidence type="ECO:0000256" key="5">
    <source>
        <dbReference type="ARBA" id="ARBA00012483"/>
    </source>
</evidence>
<dbReference type="PROSITE" id="PS50089">
    <property type="entry name" value="ZF_RING_2"/>
    <property type="match status" value="1"/>
</dbReference>
<comment type="subcellular location">
    <subcellularLocation>
        <location evidence="2 17">Nucleus</location>
    </subcellularLocation>
</comment>
<dbReference type="NCBIfam" id="TIGR00599">
    <property type="entry name" value="rad18"/>
    <property type="match status" value="1"/>
</dbReference>
<keyword evidence="15 17" id="KW-0539">Nucleus</keyword>
<name>A0A6A6BHJ7_9PEZI</name>
<keyword evidence="7 17" id="KW-0808">Transferase</keyword>
<dbReference type="InterPro" id="IPR004580">
    <property type="entry name" value="Rad18_fungi"/>
</dbReference>
<keyword evidence="8 17" id="KW-0479">Metal-binding</keyword>
<comment type="similarity">
    <text evidence="4 17">Belongs to the RAD18 family.</text>
</comment>
<evidence type="ECO:0000259" key="19">
    <source>
        <dbReference type="PROSITE" id="PS50089"/>
    </source>
</evidence>
<feature type="compositionally biased region" description="Low complexity" evidence="18">
    <location>
        <begin position="421"/>
        <end position="440"/>
    </location>
</feature>
<keyword evidence="12 17" id="KW-0862">Zinc</keyword>